<reference evidence="1 2" key="2">
    <citation type="journal article" date="2022" name="Mol. Ecol. Resour.">
        <title>The genomes of chicory, endive, great burdock and yacon provide insights into Asteraceae paleo-polyploidization history and plant inulin production.</title>
        <authorList>
            <person name="Fan W."/>
            <person name="Wang S."/>
            <person name="Wang H."/>
            <person name="Wang A."/>
            <person name="Jiang F."/>
            <person name="Liu H."/>
            <person name="Zhao H."/>
            <person name="Xu D."/>
            <person name="Zhang Y."/>
        </authorList>
    </citation>
    <scope>NUCLEOTIDE SEQUENCE [LARGE SCALE GENOMIC DNA]</scope>
    <source>
        <strain evidence="2">cv. Yunnan</strain>
        <tissue evidence="1">Leaves</tissue>
    </source>
</reference>
<gene>
    <name evidence="1" type="ORF">L1987_14853</name>
</gene>
<accession>A0ACB9J688</accession>
<reference evidence="2" key="1">
    <citation type="journal article" date="2022" name="Mol. Ecol. Resour.">
        <title>The genomes of chicory, endive, great burdock and yacon provide insights into Asteraceae palaeo-polyploidization history and plant inulin production.</title>
        <authorList>
            <person name="Fan W."/>
            <person name="Wang S."/>
            <person name="Wang H."/>
            <person name="Wang A."/>
            <person name="Jiang F."/>
            <person name="Liu H."/>
            <person name="Zhao H."/>
            <person name="Xu D."/>
            <person name="Zhang Y."/>
        </authorList>
    </citation>
    <scope>NUCLEOTIDE SEQUENCE [LARGE SCALE GENOMIC DNA]</scope>
    <source>
        <strain evidence="2">cv. Yunnan</strain>
    </source>
</reference>
<organism evidence="1 2">
    <name type="scientific">Smallanthus sonchifolius</name>
    <dbReference type="NCBI Taxonomy" id="185202"/>
    <lineage>
        <taxon>Eukaryota</taxon>
        <taxon>Viridiplantae</taxon>
        <taxon>Streptophyta</taxon>
        <taxon>Embryophyta</taxon>
        <taxon>Tracheophyta</taxon>
        <taxon>Spermatophyta</taxon>
        <taxon>Magnoliopsida</taxon>
        <taxon>eudicotyledons</taxon>
        <taxon>Gunneridae</taxon>
        <taxon>Pentapetalae</taxon>
        <taxon>asterids</taxon>
        <taxon>campanulids</taxon>
        <taxon>Asterales</taxon>
        <taxon>Asteraceae</taxon>
        <taxon>Asteroideae</taxon>
        <taxon>Heliantheae alliance</taxon>
        <taxon>Millerieae</taxon>
        <taxon>Smallanthus</taxon>
    </lineage>
</organism>
<protein>
    <submittedName>
        <fullName evidence="1">Uncharacterized protein</fullName>
    </submittedName>
</protein>
<dbReference type="Proteomes" id="UP001056120">
    <property type="component" value="Linkage Group LG05"/>
</dbReference>
<sequence>MRRHRQPTAAIQQRNDSEGNMGQYSYIHRSRFGDVFAAANNGGAGGGSRELEEQNRDWGTTGQNHSFRSKTTIFGSTGCHGEAEAKNNVFAGADFLAALLE</sequence>
<proteinExistence type="predicted"/>
<name>A0ACB9J688_9ASTR</name>
<evidence type="ECO:0000313" key="2">
    <source>
        <dbReference type="Proteomes" id="UP001056120"/>
    </source>
</evidence>
<comment type="caution">
    <text evidence="1">The sequence shown here is derived from an EMBL/GenBank/DDBJ whole genome shotgun (WGS) entry which is preliminary data.</text>
</comment>
<evidence type="ECO:0000313" key="1">
    <source>
        <dbReference type="EMBL" id="KAI3815193.1"/>
    </source>
</evidence>
<keyword evidence="2" id="KW-1185">Reference proteome</keyword>
<dbReference type="EMBL" id="CM042022">
    <property type="protein sequence ID" value="KAI3815193.1"/>
    <property type="molecule type" value="Genomic_DNA"/>
</dbReference>